<dbReference type="EC" id="2.7.11.1" evidence="1"/>
<dbReference type="AlphaFoldDB" id="A0A4Z0A7L8"/>
<protein>
    <recommendedName>
        <fullName evidence="1">non-specific serine/threonine protein kinase</fullName>
        <ecNumber evidence="1">2.7.11.1</ecNumber>
    </recommendedName>
</protein>
<evidence type="ECO:0000256" key="3">
    <source>
        <dbReference type="ARBA" id="ARBA00022679"/>
    </source>
</evidence>
<feature type="compositionally biased region" description="Low complexity" evidence="9">
    <location>
        <begin position="138"/>
        <end position="149"/>
    </location>
</feature>
<dbReference type="GO" id="GO:0035556">
    <property type="term" value="P:intracellular signal transduction"/>
    <property type="evidence" value="ECO:0007669"/>
    <property type="project" value="TreeGrafter"/>
</dbReference>
<accession>A0A4Z0A7L8</accession>
<evidence type="ECO:0000313" key="11">
    <source>
        <dbReference type="EMBL" id="TFY83052.1"/>
    </source>
</evidence>
<comment type="catalytic activity">
    <reaction evidence="8">
        <text>L-seryl-[protein] + ATP = O-phospho-L-seryl-[protein] + ADP + H(+)</text>
        <dbReference type="Rhea" id="RHEA:17989"/>
        <dbReference type="Rhea" id="RHEA-COMP:9863"/>
        <dbReference type="Rhea" id="RHEA-COMP:11604"/>
        <dbReference type="ChEBI" id="CHEBI:15378"/>
        <dbReference type="ChEBI" id="CHEBI:29999"/>
        <dbReference type="ChEBI" id="CHEBI:30616"/>
        <dbReference type="ChEBI" id="CHEBI:83421"/>
        <dbReference type="ChEBI" id="CHEBI:456216"/>
        <dbReference type="EC" id="2.7.11.1"/>
    </reaction>
</comment>
<dbReference type="Pfam" id="PF12330">
    <property type="entry name" value="Haspin_kinase"/>
    <property type="match status" value="1"/>
</dbReference>
<name>A0A4Z0A7L8_9AGAM</name>
<dbReference type="OrthoDB" id="3266596at2759"/>
<evidence type="ECO:0000256" key="2">
    <source>
        <dbReference type="ARBA" id="ARBA00022527"/>
    </source>
</evidence>
<evidence type="ECO:0000259" key="10">
    <source>
        <dbReference type="SMART" id="SM01331"/>
    </source>
</evidence>
<keyword evidence="4" id="KW-0547">Nucleotide-binding</keyword>
<evidence type="ECO:0000256" key="5">
    <source>
        <dbReference type="ARBA" id="ARBA00022777"/>
    </source>
</evidence>
<evidence type="ECO:0000256" key="4">
    <source>
        <dbReference type="ARBA" id="ARBA00022741"/>
    </source>
</evidence>
<dbReference type="Gene3D" id="1.10.510.10">
    <property type="entry name" value="Transferase(Phosphotransferase) domain 1"/>
    <property type="match status" value="1"/>
</dbReference>
<feature type="region of interest" description="Disordered" evidence="9">
    <location>
        <begin position="128"/>
        <end position="149"/>
    </location>
</feature>
<comment type="catalytic activity">
    <reaction evidence="7">
        <text>L-threonyl-[protein] + ATP = O-phospho-L-threonyl-[protein] + ADP + H(+)</text>
        <dbReference type="Rhea" id="RHEA:46608"/>
        <dbReference type="Rhea" id="RHEA-COMP:11060"/>
        <dbReference type="Rhea" id="RHEA-COMP:11605"/>
        <dbReference type="ChEBI" id="CHEBI:15378"/>
        <dbReference type="ChEBI" id="CHEBI:30013"/>
        <dbReference type="ChEBI" id="CHEBI:30616"/>
        <dbReference type="ChEBI" id="CHEBI:61977"/>
        <dbReference type="ChEBI" id="CHEBI:456216"/>
        <dbReference type="EC" id="2.7.11.1"/>
    </reaction>
</comment>
<dbReference type="PANTHER" id="PTHR24419:SF18">
    <property type="entry name" value="SERINE_THREONINE-PROTEIN KINASE HASPIN"/>
    <property type="match status" value="1"/>
</dbReference>
<keyword evidence="5" id="KW-0418">Kinase</keyword>
<feature type="domain" description="Serine/threonine-protein kinase haspin C-terminal" evidence="10">
    <location>
        <begin position="34"/>
        <end position="111"/>
    </location>
</feature>
<keyword evidence="3" id="KW-0808">Transferase</keyword>
<dbReference type="GO" id="GO:0072354">
    <property type="term" value="F:histone H3T3 kinase activity"/>
    <property type="evidence" value="ECO:0007669"/>
    <property type="project" value="TreeGrafter"/>
</dbReference>
<dbReference type="InterPro" id="IPR024604">
    <property type="entry name" value="GSG2_C"/>
</dbReference>
<organism evidence="11 12">
    <name type="scientific">Hericium alpestre</name>
    <dbReference type="NCBI Taxonomy" id="135208"/>
    <lineage>
        <taxon>Eukaryota</taxon>
        <taxon>Fungi</taxon>
        <taxon>Dikarya</taxon>
        <taxon>Basidiomycota</taxon>
        <taxon>Agaricomycotina</taxon>
        <taxon>Agaricomycetes</taxon>
        <taxon>Russulales</taxon>
        <taxon>Hericiaceae</taxon>
        <taxon>Hericium</taxon>
    </lineage>
</organism>
<dbReference type="GO" id="GO:0005524">
    <property type="term" value="F:ATP binding"/>
    <property type="evidence" value="ECO:0007669"/>
    <property type="project" value="UniProtKB-KW"/>
</dbReference>
<dbReference type="GO" id="GO:0005737">
    <property type="term" value="C:cytoplasm"/>
    <property type="evidence" value="ECO:0007669"/>
    <property type="project" value="TreeGrafter"/>
</dbReference>
<proteinExistence type="predicted"/>
<dbReference type="STRING" id="135208.A0A4Z0A7L8"/>
<feature type="compositionally biased region" description="Basic residues" evidence="9">
    <location>
        <begin position="128"/>
        <end position="137"/>
    </location>
</feature>
<evidence type="ECO:0000256" key="1">
    <source>
        <dbReference type="ARBA" id="ARBA00012513"/>
    </source>
</evidence>
<comment type="caution">
    <text evidence="11">The sequence shown here is derived from an EMBL/GenBank/DDBJ whole genome shotgun (WGS) entry which is preliminary data.</text>
</comment>
<sequence length="167" mass="18528">MDHPSAGVKATIIDLGLSRMDDGEDDTHWTPFDEEIFEGEGDYQFDVYRLMRQNNGNNWEAFRPLTNVLWLHYLTLKLLNSKHLRPPSASRKSAAPAALGYSERECYECLLEMESLLATSVDALKKAAAPRKGRRRTQASGHAAAAGPQHAGDVLECGVERGWVNAS</sequence>
<dbReference type="GO" id="GO:0000278">
    <property type="term" value="P:mitotic cell cycle"/>
    <property type="evidence" value="ECO:0007669"/>
    <property type="project" value="TreeGrafter"/>
</dbReference>
<evidence type="ECO:0000256" key="7">
    <source>
        <dbReference type="ARBA" id="ARBA00047899"/>
    </source>
</evidence>
<keyword evidence="12" id="KW-1185">Reference proteome</keyword>
<evidence type="ECO:0000256" key="9">
    <source>
        <dbReference type="SAM" id="MobiDB-lite"/>
    </source>
</evidence>
<reference evidence="11 12" key="1">
    <citation type="submission" date="2019-02" db="EMBL/GenBank/DDBJ databases">
        <title>Genome sequencing of the rare red list fungi Hericium alpestre (H. flagellum).</title>
        <authorList>
            <person name="Buettner E."/>
            <person name="Kellner H."/>
        </authorList>
    </citation>
    <scope>NUCLEOTIDE SEQUENCE [LARGE SCALE GENOMIC DNA]</scope>
    <source>
        <strain evidence="11 12">DSM 108284</strain>
    </source>
</reference>
<gene>
    <name evidence="11" type="ORF">EWM64_g948</name>
</gene>
<evidence type="ECO:0000313" key="12">
    <source>
        <dbReference type="Proteomes" id="UP000298061"/>
    </source>
</evidence>
<evidence type="ECO:0000256" key="8">
    <source>
        <dbReference type="ARBA" id="ARBA00048679"/>
    </source>
</evidence>
<dbReference type="Proteomes" id="UP000298061">
    <property type="component" value="Unassembled WGS sequence"/>
</dbReference>
<evidence type="ECO:0000256" key="6">
    <source>
        <dbReference type="ARBA" id="ARBA00022840"/>
    </source>
</evidence>
<dbReference type="GO" id="GO:0005634">
    <property type="term" value="C:nucleus"/>
    <property type="evidence" value="ECO:0007669"/>
    <property type="project" value="TreeGrafter"/>
</dbReference>
<dbReference type="EMBL" id="SFCI01000056">
    <property type="protein sequence ID" value="TFY83052.1"/>
    <property type="molecule type" value="Genomic_DNA"/>
</dbReference>
<dbReference type="PANTHER" id="PTHR24419">
    <property type="entry name" value="INTERLEUKIN-1 RECEPTOR-ASSOCIATED KINASE"/>
    <property type="match status" value="1"/>
</dbReference>
<keyword evidence="6" id="KW-0067">ATP-binding</keyword>
<keyword evidence="2" id="KW-0723">Serine/threonine-protein kinase</keyword>
<dbReference type="SMART" id="SM01331">
    <property type="entry name" value="DUF3635"/>
    <property type="match status" value="1"/>
</dbReference>